<dbReference type="InterPro" id="IPR016035">
    <property type="entry name" value="Acyl_Trfase/lysoPLipase"/>
</dbReference>
<feature type="compositionally biased region" description="Polar residues" evidence="3">
    <location>
        <begin position="541"/>
        <end position="560"/>
    </location>
</feature>
<feature type="domain" description="PNPLA" evidence="5">
    <location>
        <begin position="282"/>
        <end position="458"/>
    </location>
</feature>
<comment type="caution">
    <text evidence="6">The sequence shown here is derived from an EMBL/GenBank/DDBJ whole genome shotgun (WGS) entry which is preliminary data.</text>
</comment>
<organism evidence="6 7">
    <name type="scientific">Tribonema minus</name>
    <dbReference type="NCBI Taxonomy" id="303371"/>
    <lineage>
        <taxon>Eukaryota</taxon>
        <taxon>Sar</taxon>
        <taxon>Stramenopiles</taxon>
        <taxon>Ochrophyta</taxon>
        <taxon>PX clade</taxon>
        <taxon>Xanthophyceae</taxon>
        <taxon>Tribonematales</taxon>
        <taxon>Tribonemataceae</taxon>
        <taxon>Tribonema</taxon>
    </lineage>
</organism>
<dbReference type="OrthoDB" id="190120at2759"/>
<dbReference type="AlphaFoldDB" id="A0A835YJ79"/>
<evidence type="ECO:0000256" key="2">
    <source>
        <dbReference type="PROSITE-ProRule" id="PRU01161"/>
    </source>
</evidence>
<dbReference type="GO" id="GO:0005737">
    <property type="term" value="C:cytoplasm"/>
    <property type="evidence" value="ECO:0007669"/>
    <property type="project" value="TreeGrafter"/>
</dbReference>
<evidence type="ECO:0000256" key="3">
    <source>
        <dbReference type="SAM" id="MobiDB-lite"/>
    </source>
</evidence>
<feature type="region of interest" description="Disordered" evidence="3">
    <location>
        <begin position="169"/>
        <end position="225"/>
    </location>
</feature>
<dbReference type="Pfam" id="PF01734">
    <property type="entry name" value="Patatin"/>
    <property type="match status" value="1"/>
</dbReference>
<reference evidence="6" key="1">
    <citation type="submission" date="2021-02" db="EMBL/GenBank/DDBJ databases">
        <title>First Annotated Genome of the Yellow-green Alga Tribonema minus.</title>
        <authorList>
            <person name="Mahan K.M."/>
        </authorList>
    </citation>
    <scope>NUCLEOTIDE SEQUENCE</scope>
    <source>
        <strain evidence="6">UTEX B ZZ1240</strain>
    </source>
</reference>
<dbReference type="InterPro" id="IPR002641">
    <property type="entry name" value="PNPLA_dom"/>
</dbReference>
<dbReference type="EMBL" id="JAFCMP010000538">
    <property type="protein sequence ID" value="KAG5176324.1"/>
    <property type="molecule type" value="Genomic_DNA"/>
</dbReference>
<evidence type="ECO:0000313" key="7">
    <source>
        <dbReference type="Proteomes" id="UP000664859"/>
    </source>
</evidence>
<keyword evidence="4" id="KW-1133">Transmembrane helix</keyword>
<dbReference type="GO" id="GO:0004806">
    <property type="term" value="F:triacylglycerol lipase activity"/>
    <property type="evidence" value="ECO:0007669"/>
    <property type="project" value="TreeGrafter"/>
</dbReference>
<dbReference type="GO" id="GO:0016020">
    <property type="term" value="C:membrane"/>
    <property type="evidence" value="ECO:0007669"/>
    <property type="project" value="TreeGrafter"/>
</dbReference>
<feature type="transmembrane region" description="Helical" evidence="4">
    <location>
        <begin position="14"/>
        <end position="35"/>
    </location>
</feature>
<feature type="short sequence motif" description="GXSXG" evidence="2">
    <location>
        <begin position="312"/>
        <end position="316"/>
    </location>
</feature>
<feature type="compositionally biased region" description="Low complexity" evidence="3">
    <location>
        <begin position="526"/>
        <end position="540"/>
    </location>
</feature>
<protein>
    <recommendedName>
        <fullName evidence="5">PNPLA domain-containing protein</fullName>
    </recommendedName>
</protein>
<feature type="short sequence motif" description="DGA/G" evidence="2">
    <location>
        <begin position="445"/>
        <end position="447"/>
    </location>
</feature>
<dbReference type="PANTHER" id="PTHR12406:SF7">
    <property type="entry name" value="PATATIN-LIKE PHOSPHOLIPASE DOMAIN-CONTAINING PROTEIN 4"/>
    <property type="match status" value="1"/>
</dbReference>
<feature type="compositionally biased region" description="Polar residues" evidence="3">
    <location>
        <begin position="183"/>
        <end position="196"/>
    </location>
</feature>
<evidence type="ECO:0000313" key="6">
    <source>
        <dbReference type="EMBL" id="KAG5176324.1"/>
    </source>
</evidence>
<dbReference type="PANTHER" id="PTHR12406">
    <property type="entry name" value="CALCIUM-INDEPENDENT PHOSPHOLIPASE A2 IPLA2 -RELATED"/>
    <property type="match status" value="1"/>
</dbReference>
<keyword evidence="1 2" id="KW-0443">Lipid metabolism</keyword>
<sequence>MGLPRGAQTGAGCLGAALACLLVPLLVALALHAVLFRRAWRRAQAIALYLLFYVATWAFAGARVMLLPVRKLVTKLWDSRWRHRKRIDTSEWKGGEQGPLPLAQMVTLMDALNAWARRKGPGCSAEAGAPLCFSFSGCSWLMWYHLGVARAIQTNVLRAQDAVTLVQELQAPPPDAPRQRAQTTPLTDGDSAQQQGERARGQTEGGGGGEGEGEGGGGGGEMVTPVKRKNSLLNMLQMVATPSREAGGGGGVSIGAVMNDIAMATVSSDRREGLTSLIQSLTAAAGRARHSLSAAGSSGGAASRSVDVVFAGSSCGALVACALAADVDVAKLIALAQTLTDFAARRFAGPAGAMTRIVEKQLLSSAAPLPRRTPQGIRELLPRGSYRRLTGRLRVSITLLTPAPRNVTVDRFDSDDDVIRALLCSCYIPLYYETPQTWAGRVAVDGGFTDNLPRGGGAAPTVTVSPYKIERAVIGPPSERPPYPPWMSLVPGSLDECKVLHDDGFADLMSWLRALPQPVAPPPPSRRSSSGSVSSAAAPLQRSNSGQFSLTPQASGHFQL</sequence>
<keyword evidence="2" id="KW-0378">Hydrolase</keyword>
<keyword evidence="4" id="KW-0472">Membrane</keyword>
<gene>
    <name evidence="6" type="ORF">JKP88DRAFT_336116</name>
</gene>
<proteinExistence type="predicted"/>
<dbReference type="SUPFAM" id="SSF52151">
    <property type="entry name" value="FabD/lysophospholipase-like"/>
    <property type="match status" value="1"/>
</dbReference>
<dbReference type="GO" id="GO:0055088">
    <property type="term" value="P:lipid homeostasis"/>
    <property type="evidence" value="ECO:0007669"/>
    <property type="project" value="TreeGrafter"/>
</dbReference>
<dbReference type="PROSITE" id="PS51635">
    <property type="entry name" value="PNPLA"/>
    <property type="match status" value="1"/>
</dbReference>
<feature type="active site" description="Proton acceptor" evidence="2">
    <location>
        <position position="445"/>
    </location>
</feature>
<feature type="region of interest" description="Disordered" evidence="3">
    <location>
        <begin position="517"/>
        <end position="560"/>
    </location>
</feature>
<dbReference type="Proteomes" id="UP000664859">
    <property type="component" value="Unassembled WGS sequence"/>
</dbReference>
<dbReference type="GO" id="GO:0005811">
    <property type="term" value="C:lipid droplet"/>
    <property type="evidence" value="ECO:0007669"/>
    <property type="project" value="TreeGrafter"/>
</dbReference>
<keyword evidence="4" id="KW-0812">Transmembrane</keyword>
<keyword evidence="2" id="KW-0442">Lipid degradation</keyword>
<dbReference type="Gene3D" id="3.40.1090.10">
    <property type="entry name" value="Cytosolic phospholipase A2 catalytic domain"/>
    <property type="match status" value="1"/>
</dbReference>
<feature type="compositionally biased region" description="Gly residues" evidence="3">
    <location>
        <begin position="203"/>
        <end position="221"/>
    </location>
</feature>
<name>A0A835YJ79_9STRA</name>
<accession>A0A835YJ79</accession>
<feature type="active site" description="Nucleophile" evidence="2">
    <location>
        <position position="314"/>
    </location>
</feature>
<dbReference type="InterPro" id="IPR033562">
    <property type="entry name" value="PLPL"/>
</dbReference>
<dbReference type="PROSITE" id="PS51257">
    <property type="entry name" value="PROKAR_LIPOPROTEIN"/>
    <property type="match status" value="1"/>
</dbReference>
<comment type="caution">
    <text evidence="2">Lacks conserved residue(s) required for the propagation of feature annotation.</text>
</comment>
<keyword evidence="7" id="KW-1185">Reference proteome</keyword>
<evidence type="ECO:0000256" key="4">
    <source>
        <dbReference type="SAM" id="Phobius"/>
    </source>
</evidence>
<evidence type="ECO:0000256" key="1">
    <source>
        <dbReference type="ARBA" id="ARBA00023098"/>
    </source>
</evidence>
<feature type="transmembrane region" description="Helical" evidence="4">
    <location>
        <begin position="47"/>
        <end position="66"/>
    </location>
</feature>
<dbReference type="GO" id="GO:0019433">
    <property type="term" value="P:triglyceride catabolic process"/>
    <property type="evidence" value="ECO:0007669"/>
    <property type="project" value="TreeGrafter"/>
</dbReference>
<evidence type="ECO:0000259" key="5">
    <source>
        <dbReference type="PROSITE" id="PS51635"/>
    </source>
</evidence>